<organism evidence="1">
    <name type="scientific">Anguilla anguilla</name>
    <name type="common">European freshwater eel</name>
    <name type="synonym">Muraena anguilla</name>
    <dbReference type="NCBI Taxonomy" id="7936"/>
    <lineage>
        <taxon>Eukaryota</taxon>
        <taxon>Metazoa</taxon>
        <taxon>Chordata</taxon>
        <taxon>Craniata</taxon>
        <taxon>Vertebrata</taxon>
        <taxon>Euteleostomi</taxon>
        <taxon>Actinopterygii</taxon>
        <taxon>Neopterygii</taxon>
        <taxon>Teleostei</taxon>
        <taxon>Anguilliformes</taxon>
        <taxon>Anguillidae</taxon>
        <taxon>Anguilla</taxon>
    </lineage>
</organism>
<protein>
    <submittedName>
        <fullName evidence="1">Uncharacterized protein</fullName>
    </submittedName>
</protein>
<reference evidence="1" key="1">
    <citation type="submission" date="2014-11" db="EMBL/GenBank/DDBJ databases">
        <authorList>
            <person name="Amaro Gonzalez C."/>
        </authorList>
    </citation>
    <scope>NUCLEOTIDE SEQUENCE</scope>
</reference>
<sequence length="45" mass="5058">MKSELEIVLMFSGKSQYVFENEPPALLGHALPGMQPINCPHKVYL</sequence>
<dbReference type="AlphaFoldDB" id="A0A0E9RVZ8"/>
<accession>A0A0E9RVZ8</accession>
<dbReference type="EMBL" id="GBXM01076104">
    <property type="protein sequence ID" value="JAH32473.1"/>
    <property type="molecule type" value="Transcribed_RNA"/>
</dbReference>
<name>A0A0E9RVZ8_ANGAN</name>
<proteinExistence type="predicted"/>
<evidence type="ECO:0000313" key="1">
    <source>
        <dbReference type="EMBL" id="JAH32473.1"/>
    </source>
</evidence>
<reference evidence="1" key="2">
    <citation type="journal article" date="2015" name="Fish Shellfish Immunol.">
        <title>Early steps in the European eel (Anguilla anguilla)-Vibrio vulnificus interaction in the gills: Role of the RtxA13 toxin.</title>
        <authorList>
            <person name="Callol A."/>
            <person name="Pajuelo D."/>
            <person name="Ebbesson L."/>
            <person name="Teles M."/>
            <person name="MacKenzie S."/>
            <person name="Amaro C."/>
        </authorList>
    </citation>
    <scope>NUCLEOTIDE SEQUENCE</scope>
</reference>